<evidence type="ECO:0000256" key="5">
    <source>
        <dbReference type="ARBA" id="ARBA00022801"/>
    </source>
</evidence>
<feature type="binding site" evidence="10">
    <location>
        <position position="166"/>
    </location>
    <ligand>
        <name>L-glutamate</name>
        <dbReference type="ChEBI" id="CHEBI:29985"/>
    </ligand>
</feature>
<evidence type="ECO:0000256" key="1">
    <source>
        <dbReference type="ARBA" id="ARBA00001049"/>
    </source>
</evidence>
<dbReference type="Pfam" id="PF01019">
    <property type="entry name" value="G_glu_transpept"/>
    <property type="match status" value="1"/>
</dbReference>
<keyword evidence="5 11" id="KW-0378">Hydrolase</keyword>
<evidence type="ECO:0000256" key="3">
    <source>
        <dbReference type="ARBA" id="ARBA00009381"/>
    </source>
</evidence>
<dbReference type="EC" id="2.3.2.2" evidence="11"/>
<evidence type="ECO:0000313" key="14">
    <source>
        <dbReference type="EMBL" id="PWW00122.1"/>
    </source>
</evidence>
<keyword evidence="11" id="KW-0317">Glutathione biosynthesis</keyword>
<keyword evidence="7 11" id="KW-0012">Acyltransferase</keyword>
<dbReference type="AlphaFoldDB" id="A0A317PI62"/>
<dbReference type="PRINTS" id="PR01210">
    <property type="entry name" value="GGTRANSPTASE"/>
</dbReference>
<dbReference type="InterPro" id="IPR000101">
    <property type="entry name" value="GGT_peptidase"/>
</dbReference>
<feature type="region of interest" description="Disordered" evidence="12">
    <location>
        <begin position="617"/>
        <end position="638"/>
    </location>
</feature>
<evidence type="ECO:0000256" key="6">
    <source>
        <dbReference type="ARBA" id="ARBA00023145"/>
    </source>
</evidence>
<keyword evidence="13" id="KW-0732">Signal</keyword>
<comment type="similarity">
    <text evidence="3 11">Belongs to the gamma-glutamyltransferase family.</text>
</comment>
<evidence type="ECO:0000313" key="15">
    <source>
        <dbReference type="Proteomes" id="UP000246352"/>
    </source>
</evidence>
<feature type="signal peptide" evidence="13">
    <location>
        <begin position="1"/>
        <end position="23"/>
    </location>
</feature>
<dbReference type="InterPro" id="IPR043138">
    <property type="entry name" value="GGT_lsub"/>
</dbReference>
<reference evidence="14 15" key="1">
    <citation type="submission" date="2018-05" db="EMBL/GenBank/DDBJ databases">
        <title>Genomic Encyclopedia of Type Strains, Phase IV (KMG-IV): sequencing the most valuable type-strain genomes for metagenomic binning, comparative biology and taxonomic classification.</title>
        <authorList>
            <person name="Goeker M."/>
        </authorList>
    </citation>
    <scope>NUCLEOTIDE SEQUENCE [LARGE SCALE GENOMIC DNA]</scope>
    <source>
        <strain evidence="14 15">DSM 16791</strain>
    </source>
</reference>
<evidence type="ECO:0000256" key="12">
    <source>
        <dbReference type="SAM" id="MobiDB-lite"/>
    </source>
</evidence>
<dbReference type="GO" id="GO:0006750">
    <property type="term" value="P:glutathione biosynthetic process"/>
    <property type="evidence" value="ECO:0007669"/>
    <property type="project" value="UniProtKB-KW"/>
</dbReference>
<evidence type="ECO:0000256" key="13">
    <source>
        <dbReference type="SAM" id="SignalP"/>
    </source>
</evidence>
<dbReference type="Gene3D" id="3.60.20.40">
    <property type="match status" value="1"/>
</dbReference>
<keyword evidence="15" id="KW-1185">Reference proteome</keyword>
<gene>
    <name evidence="14" type="ORF">DFR52_103324</name>
</gene>
<dbReference type="InterPro" id="IPR051792">
    <property type="entry name" value="GGT_bact"/>
</dbReference>
<feature type="binding site" evidence="10">
    <location>
        <begin position="518"/>
        <end position="519"/>
    </location>
    <ligand>
        <name>L-glutamate</name>
        <dbReference type="ChEBI" id="CHEBI:29985"/>
    </ligand>
</feature>
<sequence length="638" mass="66628">MRRLLLAAVLVLALPALASAQQAADTVAPEGATPSFAIRPDAVAPRPIVDPAIPAAPGTETQRSGDRDAAMTPNAAAPSPEVEAALAAKAAGVPVEADRWMIAAANPLAAEAGAAVLRSGGSAADALVAVQAVLGLVEPQSSGLGGGAFLVWFDAATGRIETLDGRETAPMAATPTLFQDAAGEPLQFYDAVVGGRSVGTPGTPLLLETAHRKWGRANWADLFDDAIRLAETGFEVSPRMAAAIAGDAERIGRYPAAREYFLPGGAPLAAGAWLRNPDYAAALRRLAADGARVFYEGEMAQDIVAAVRTAAGNPGVLSLADLAGYRVRQRPPVCVHYRIYDVCGMGPPSSGGLTVGQILKMIEPHDIAALGPESPEAWRLIGDASRLAFADRGRYMADTDFVPMPVKGLVDPAYLAARSVLLGGDRALTTVEPGMPPFDHAMLADDRSIELPSTSHIVIVDAAGNALSMTTTIENSFGSRLMTHGFLLNNELTDFSFRTHENGVPIANRVEPGKRPRSSMAPTILLKDGRPVLVIGSPGGSSIIGYMAQALIGFIDWDMDVQQTVSQPHALNRFGTFELEAGTQAATLQLPLEAMGFTVQVTELNSGLQAIAIGEGRDGRPRLTGGADPRREGIALGE</sequence>
<organism evidence="14 15">
    <name type="scientific">Hoeflea marina</name>
    <dbReference type="NCBI Taxonomy" id="274592"/>
    <lineage>
        <taxon>Bacteria</taxon>
        <taxon>Pseudomonadati</taxon>
        <taxon>Pseudomonadota</taxon>
        <taxon>Alphaproteobacteria</taxon>
        <taxon>Hyphomicrobiales</taxon>
        <taxon>Rhizobiaceae</taxon>
        <taxon>Hoeflea</taxon>
    </lineage>
</organism>
<dbReference type="PANTHER" id="PTHR43199:SF1">
    <property type="entry name" value="GLUTATHIONE HYDROLASE PROENZYME"/>
    <property type="match status" value="1"/>
</dbReference>
<comment type="pathway">
    <text evidence="11">Sulfur metabolism; glutathione metabolism.</text>
</comment>
<keyword evidence="4 11" id="KW-0808">Transferase</keyword>
<dbReference type="PANTHER" id="PTHR43199">
    <property type="entry name" value="GLUTATHIONE HYDROLASE"/>
    <property type="match status" value="1"/>
</dbReference>
<dbReference type="UniPathway" id="UPA00204"/>
<dbReference type="GO" id="GO:0036374">
    <property type="term" value="F:glutathione hydrolase activity"/>
    <property type="evidence" value="ECO:0007669"/>
    <property type="project" value="UniProtKB-UniRule"/>
</dbReference>
<evidence type="ECO:0000256" key="2">
    <source>
        <dbReference type="ARBA" id="ARBA00001089"/>
    </source>
</evidence>
<evidence type="ECO:0000256" key="9">
    <source>
        <dbReference type="PIRSR" id="PIRSR600101-1"/>
    </source>
</evidence>
<name>A0A317PI62_9HYPH</name>
<dbReference type="Gene3D" id="1.10.246.130">
    <property type="match status" value="1"/>
</dbReference>
<dbReference type="EC" id="3.4.19.13" evidence="11"/>
<evidence type="ECO:0000256" key="8">
    <source>
        <dbReference type="ARBA" id="ARBA00047417"/>
    </source>
</evidence>
<evidence type="ECO:0000256" key="10">
    <source>
        <dbReference type="PIRSR" id="PIRSR600101-2"/>
    </source>
</evidence>
<comment type="subunit">
    <text evidence="11">This enzyme consists of two polypeptide chains, which are synthesized in precursor form from a single polypeptide.</text>
</comment>
<feature type="binding site" evidence="10">
    <location>
        <position position="494"/>
    </location>
    <ligand>
        <name>L-glutamate</name>
        <dbReference type="ChEBI" id="CHEBI:29985"/>
    </ligand>
</feature>
<dbReference type="SUPFAM" id="SSF56235">
    <property type="entry name" value="N-terminal nucleophile aminohydrolases (Ntn hydrolases)"/>
    <property type="match status" value="1"/>
</dbReference>
<dbReference type="Proteomes" id="UP000246352">
    <property type="component" value="Unassembled WGS sequence"/>
</dbReference>
<accession>A0A317PI62</accession>
<comment type="caution">
    <text evidence="14">The sequence shown here is derived from an EMBL/GenBank/DDBJ whole genome shotgun (WGS) entry which is preliminary data.</text>
</comment>
<feature type="compositionally biased region" description="Basic and acidic residues" evidence="12">
    <location>
        <begin position="628"/>
        <end position="638"/>
    </location>
</feature>
<comment type="catalytic activity">
    <reaction evidence="8 11">
        <text>an N-terminal (5-L-glutamyl)-[peptide] + an alpha-amino acid = 5-L-glutamyl amino acid + an N-terminal L-alpha-aminoacyl-[peptide]</text>
        <dbReference type="Rhea" id="RHEA:23904"/>
        <dbReference type="Rhea" id="RHEA-COMP:9780"/>
        <dbReference type="Rhea" id="RHEA-COMP:9795"/>
        <dbReference type="ChEBI" id="CHEBI:77644"/>
        <dbReference type="ChEBI" id="CHEBI:78597"/>
        <dbReference type="ChEBI" id="CHEBI:78599"/>
        <dbReference type="ChEBI" id="CHEBI:78608"/>
        <dbReference type="EC" id="2.3.2.2"/>
    </reaction>
</comment>
<evidence type="ECO:0000256" key="4">
    <source>
        <dbReference type="ARBA" id="ARBA00022679"/>
    </source>
</evidence>
<dbReference type="GO" id="GO:0103068">
    <property type="term" value="F:leukotriene C4 gamma-glutamyl transferase activity"/>
    <property type="evidence" value="ECO:0007669"/>
    <property type="project" value="UniProtKB-EC"/>
</dbReference>
<feature type="chain" id="PRO_5016334419" description="Glutathione hydrolase proenzyme" evidence="13">
    <location>
        <begin position="24"/>
        <end position="638"/>
    </location>
</feature>
<keyword evidence="6 11" id="KW-0865">Zymogen</keyword>
<feature type="region of interest" description="Disordered" evidence="12">
    <location>
        <begin position="47"/>
        <end position="78"/>
    </location>
</feature>
<dbReference type="InterPro" id="IPR043137">
    <property type="entry name" value="GGT_ssub_C"/>
</dbReference>
<comment type="catalytic activity">
    <reaction evidence="2 11">
        <text>glutathione + H2O = L-cysteinylglycine + L-glutamate</text>
        <dbReference type="Rhea" id="RHEA:28807"/>
        <dbReference type="ChEBI" id="CHEBI:15377"/>
        <dbReference type="ChEBI" id="CHEBI:29985"/>
        <dbReference type="ChEBI" id="CHEBI:57925"/>
        <dbReference type="ChEBI" id="CHEBI:61694"/>
        <dbReference type="EC" id="3.4.19.13"/>
    </reaction>
</comment>
<evidence type="ECO:0000256" key="11">
    <source>
        <dbReference type="RuleBase" id="RU368036"/>
    </source>
</evidence>
<proteinExistence type="inferred from homology"/>
<dbReference type="GO" id="GO:0006751">
    <property type="term" value="P:glutathione catabolic process"/>
    <property type="evidence" value="ECO:0007669"/>
    <property type="project" value="UniProtKB-UniRule"/>
</dbReference>
<feature type="active site" description="Nucleophile" evidence="9">
    <location>
        <position position="454"/>
    </location>
</feature>
<comment type="PTM">
    <text evidence="11">Cleaved by autocatalysis into a large and a small subunit.</text>
</comment>
<dbReference type="OrthoDB" id="9781342at2"/>
<dbReference type="RefSeq" id="WP_110032850.1">
    <property type="nucleotide sequence ID" value="NZ_QGTR01000003.1"/>
</dbReference>
<evidence type="ECO:0000256" key="7">
    <source>
        <dbReference type="ARBA" id="ARBA00023315"/>
    </source>
</evidence>
<comment type="catalytic activity">
    <reaction evidence="1 11">
        <text>an S-substituted glutathione + H2O = an S-substituted L-cysteinylglycine + L-glutamate</text>
        <dbReference type="Rhea" id="RHEA:59468"/>
        <dbReference type="ChEBI" id="CHEBI:15377"/>
        <dbReference type="ChEBI" id="CHEBI:29985"/>
        <dbReference type="ChEBI" id="CHEBI:90779"/>
        <dbReference type="ChEBI" id="CHEBI:143103"/>
        <dbReference type="EC" id="3.4.19.13"/>
    </reaction>
</comment>
<dbReference type="NCBIfam" id="TIGR00066">
    <property type="entry name" value="g_glut_trans"/>
    <property type="match status" value="1"/>
</dbReference>
<dbReference type="InterPro" id="IPR029055">
    <property type="entry name" value="Ntn_hydrolases_N"/>
</dbReference>
<feature type="binding site" evidence="10">
    <location>
        <position position="540"/>
    </location>
    <ligand>
        <name>L-glutamate</name>
        <dbReference type="ChEBI" id="CHEBI:29985"/>
    </ligand>
</feature>
<dbReference type="EMBL" id="QGTR01000003">
    <property type="protein sequence ID" value="PWW00122.1"/>
    <property type="molecule type" value="Genomic_DNA"/>
</dbReference>
<protein>
    <recommendedName>
        <fullName evidence="11">Glutathione hydrolase proenzyme</fullName>
        <ecNumber evidence="11">2.3.2.2</ecNumber>
        <ecNumber evidence="11">3.4.19.13</ecNumber>
    </recommendedName>
    <component>
        <recommendedName>
            <fullName evidence="11">Glutathione hydrolase large chain</fullName>
        </recommendedName>
    </component>
    <component>
        <recommendedName>
            <fullName evidence="11">Glutathione hydrolase small chain</fullName>
        </recommendedName>
    </component>
</protein>